<dbReference type="PANTHER" id="PTHR43581:SF2">
    <property type="entry name" value="EXCINUCLEASE ATPASE SUBUNIT"/>
    <property type="match status" value="1"/>
</dbReference>
<sequence length="228" mass="25820">MAGSYLFNILKRIINLSLNNGELAYVSRARLEPIIKQNGQEITLDKLSSGNLYLIQRMVSLLGKMYSVHLLKNTPVEEICNTPGLLLIDEAENHLHPKWQKTFIKNVLEIFPNLQIILTTHSPFIVSSVENARVYVCESKGDHCVVKDETAEYSNKPIEEILLSPLFGVTYPFNQEISDLLRARKEAIQSGDKEKEKGIESRLKAINPDYFAYLDVDNLLGELSKATK</sequence>
<protein>
    <recommendedName>
        <fullName evidence="1">ATPase AAA-type core domain-containing protein</fullName>
    </recommendedName>
</protein>
<dbReference type="GO" id="GO:0005524">
    <property type="term" value="F:ATP binding"/>
    <property type="evidence" value="ECO:0007669"/>
    <property type="project" value="InterPro"/>
</dbReference>
<organism evidence="2">
    <name type="scientific">uncultured Cytophagales bacterium</name>
    <dbReference type="NCBI Taxonomy" id="158755"/>
    <lineage>
        <taxon>Bacteria</taxon>
        <taxon>Pseudomonadati</taxon>
        <taxon>Bacteroidota</taxon>
        <taxon>Sphingobacteriia</taxon>
        <taxon>Sphingobacteriales</taxon>
        <taxon>environmental samples</taxon>
    </lineage>
</organism>
<gene>
    <name evidence="2" type="ORF">AVDCRST_MAG56-120</name>
</gene>
<evidence type="ECO:0000313" key="2">
    <source>
        <dbReference type="EMBL" id="CAA9214463.1"/>
    </source>
</evidence>
<dbReference type="Gene3D" id="3.40.50.300">
    <property type="entry name" value="P-loop containing nucleotide triphosphate hydrolases"/>
    <property type="match status" value="1"/>
</dbReference>
<feature type="domain" description="ATPase AAA-type core" evidence="1">
    <location>
        <begin position="37"/>
        <end position="127"/>
    </location>
</feature>
<dbReference type="AlphaFoldDB" id="A0A6J4H702"/>
<dbReference type="InterPro" id="IPR027417">
    <property type="entry name" value="P-loop_NTPase"/>
</dbReference>
<dbReference type="SUPFAM" id="SSF52540">
    <property type="entry name" value="P-loop containing nucleoside triphosphate hydrolases"/>
    <property type="match status" value="1"/>
</dbReference>
<dbReference type="InterPro" id="IPR003959">
    <property type="entry name" value="ATPase_AAA_core"/>
</dbReference>
<dbReference type="PANTHER" id="PTHR43581">
    <property type="entry name" value="ATP/GTP PHOSPHATASE"/>
    <property type="match status" value="1"/>
</dbReference>
<name>A0A6J4H702_9SPHI</name>
<dbReference type="InterPro" id="IPR051396">
    <property type="entry name" value="Bact_Antivir_Def_Nuclease"/>
</dbReference>
<dbReference type="GO" id="GO:0016887">
    <property type="term" value="F:ATP hydrolysis activity"/>
    <property type="evidence" value="ECO:0007669"/>
    <property type="project" value="InterPro"/>
</dbReference>
<reference evidence="2" key="1">
    <citation type="submission" date="2020-02" db="EMBL/GenBank/DDBJ databases">
        <authorList>
            <person name="Meier V. D."/>
        </authorList>
    </citation>
    <scope>NUCLEOTIDE SEQUENCE</scope>
    <source>
        <strain evidence="2">AVDCRST_MAG56</strain>
    </source>
</reference>
<dbReference type="EMBL" id="CADCTQ010000013">
    <property type="protein sequence ID" value="CAA9214463.1"/>
    <property type="molecule type" value="Genomic_DNA"/>
</dbReference>
<dbReference type="Pfam" id="PF13304">
    <property type="entry name" value="AAA_21"/>
    <property type="match status" value="1"/>
</dbReference>
<evidence type="ECO:0000259" key="1">
    <source>
        <dbReference type="Pfam" id="PF13304"/>
    </source>
</evidence>
<accession>A0A6J4H702</accession>
<proteinExistence type="predicted"/>